<dbReference type="Pfam" id="PF14954">
    <property type="entry name" value="LIX1"/>
    <property type="match status" value="1"/>
</dbReference>
<evidence type="ECO:0000313" key="3">
    <source>
        <dbReference type="EMBL" id="KAJ8263077.1"/>
    </source>
</evidence>
<sequence>MDGARGSQGEMLSQLLQHGHSSSALKDVNVVAMLHYFWEQKQAHRGIVQSDSLVVYESAPSPSPPYICYVTLPGGSCFGNFQCCFTKAEARRDAARIALMNSLFNELPTRQITPEFISHSLEEAAATASGCISDASDPSTSIGAYCLMLESNLGKTMLEFQEIMTVFQLLHWNGTLKVFRERKCSRQEVISYYSQHALDEYTRSHMALDWLVRERQGPGSISQELQLALRELGEARRSGRELRFYKEKKEILSLALCQAYSQEQEGGAQEARWAESDHHAQDEGQNLSEDQPVELDASLVYSHDNNQRSRES</sequence>
<protein>
    <recommendedName>
        <fullName evidence="5">Protein limb expression 1 homolog</fullName>
    </recommendedName>
</protein>
<evidence type="ECO:0008006" key="5">
    <source>
        <dbReference type="Google" id="ProtNLM"/>
    </source>
</evidence>
<dbReference type="PANTHER" id="PTHR31139">
    <property type="entry name" value="ECTOPIC P GRANULES PROTEIN 5 HOMOLOG"/>
    <property type="match status" value="1"/>
</dbReference>
<dbReference type="PANTHER" id="PTHR31139:SF5">
    <property type="entry name" value="PROTEIN LIMB EXPRESSION 1 HOMOLOG"/>
    <property type="match status" value="1"/>
</dbReference>
<name>A0A9Q1HT42_CONCO</name>
<gene>
    <name evidence="3" type="ORF">COCON_G00155340</name>
</gene>
<dbReference type="CDD" id="cd00048">
    <property type="entry name" value="DSRM_SF"/>
    <property type="match status" value="1"/>
</dbReference>
<proteinExistence type="inferred from homology"/>
<evidence type="ECO:0000313" key="4">
    <source>
        <dbReference type="Proteomes" id="UP001152803"/>
    </source>
</evidence>
<feature type="region of interest" description="Disordered" evidence="2">
    <location>
        <begin position="267"/>
        <end position="312"/>
    </location>
</feature>
<accession>A0A9Q1HT42</accession>
<dbReference type="AlphaFoldDB" id="A0A9Q1HT42"/>
<dbReference type="OrthoDB" id="6250996at2759"/>
<dbReference type="InterPro" id="IPR029270">
    <property type="entry name" value="LIX1"/>
</dbReference>
<dbReference type="GO" id="GO:0005737">
    <property type="term" value="C:cytoplasm"/>
    <property type="evidence" value="ECO:0007669"/>
    <property type="project" value="TreeGrafter"/>
</dbReference>
<comment type="similarity">
    <text evidence="1">Belongs to the LIX1 family.</text>
</comment>
<dbReference type="InterPro" id="IPR051436">
    <property type="entry name" value="Autophagy-related_EPG5"/>
</dbReference>
<dbReference type="GO" id="GO:0097352">
    <property type="term" value="P:autophagosome maturation"/>
    <property type="evidence" value="ECO:0007669"/>
    <property type="project" value="TreeGrafter"/>
</dbReference>
<dbReference type="Proteomes" id="UP001152803">
    <property type="component" value="Unassembled WGS sequence"/>
</dbReference>
<dbReference type="EMBL" id="JAFJMO010000011">
    <property type="protein sequence ID" value="KAJ8263077.1"/>
    <property type="molecule type" value="Genomic_DNA"/>
</dbReference>
<reference evidence="3" key="1">
    <citation type="journal article" date="2023" name="Science">
        <title>Genome structures resolve the early diversification of teleost fishes.</title>
        <authorList>
            <person name="Parey E."/>
            <person name="Louis A."/>
            <person name="Montfort J."/>
            <person name="Bouchez O."/>
            <person name="Roques C."/>
            <person name="Iampietro C."/>
            <person name="Lluch J."/>
            <person name="Castinel A."/>
            <person name="Donnadieu C."/>
            <person name="Desvignes T."/>
            <person name="Floi Bucao C."/>
            <person name="Jouanno E."/>
            <person name="Wen M."/>
            <person name="Mejri S."/>
            <person name="Dirks R."/>
            <person name="Jansen H."/>
            <person name="Henkel C."/>
            <person name="Chen W.J."/>
            <person name="Zahm M."/>
            <person name="Cabau C."/>
            <person name="Klopp C."/>
            <person name="Thompson A.W."/>
            <person name="Robinson-Rechavi M."/>
            <person name="Braasch I."/>
            <person name="Lecointre G."/>
            <person name="Bobe J."/>
            <person name="Postlethwait J.H."/>
            <person name="Berthelot C."/>
            <person name="Roest Crollius H."/>
            <person name="Guiguen Y."/>
        </authorList>
    </citation>
    <scope>NUCLEOTIDE SEQUENCE</scope>
    <source>
        <strain evidence="3">Concon-B</strain>
    </source>
</reference>
<evidence type="ECO:0000256" key="2">
    <source>
        <dbReference type="SAM" id="MobiDB-lite"/>
    </source>
</evidence>
<keyword evidence="4" id="KW-1185">Reference proteome</keyword>
<feature type="compositionally biased region" description="Basic and acidic residues" evidence="2">
    <location>
        <begin position="272"/>
        <end position="282"/>
    </location>
</feature>
<organism evidence="3 4">
    <name type="scientific">Conger conger</name>
    <name type="common">Conger eel</name>
    <name type="synonym">Muraena conger</name>
    <dbReference type="NCBI Taxonomy" id="82655"/>
    <lineage>
        <taxon>Eukaryota</taxon>
        <taxon>Metazoa</taxon>
        <taxon>Chordata</taxon>
        <taxon>Craniata</taxon>
        <taxon>Vertebrata</taxon>
        <taxon>Euteleostomi</taxon>
        <taxon>Actinopterygii</taxon>
        <taxon>Neopterygii</taxon>
        <taxon>Teleostei</taxon>
        <taxon>Anguilliformes</taxon>
        <taxon>Congridae</taxon>
        <taxon>Conger</taxon>
    </lineage>
</organism>
<evidence type="ECO:0000256" key="1">
    <source>
        <dbReference type="ARBA" id="ARBA00007468"/>
    </source>
</evidence>
<comment type="caution">
    <text evidence="3">The sequence shown here is derived from an EMBL/GenBank/DDBJ whole genome shotgun (WGS) entry which is preliminary data.</text>
</comment>